<organism evidence="1">
    <name type="scientific">marine sediment metagenome</name>
    <dbReference type="NCBI Taxonomy" id="412755"/>
    <lineage>
        <taxon>unclassified sequences</taxon>
        <taxon>metagenomes</taxon>
        <taxon>ecological metagenomes</taxon>
    </lineage>
</organism>
<sequence>MIVSFPEAREEMEEYEPHIKDGIVVYAGVDYGAILKEAEKEADIIFHFFSLASIRALYFV</sequence>
<comment type="caution">
    <text evidence="1">The sequence shown here is derived from an EMBL/GenBank/DDBJ whole genome shotgun (WGS) entry which is preliminary data.</text>
</comment>
<protein>
    <submittedName>
        <fullName evidence="1">Uncharacterized protein</fullName>
    </submittedName>
</protein>
<gene>
    <name evidence="1" type="ORF">S03H2_53352</name>
</gene>
<proteinExistence type="predicted"/>
<reference evidence="1" key="1">
    <citation type="journal article" date="2014" name="Front. Microbiol.">
        <title>High frequency of phylogenetically diverse reductive dehalogenase-homologous genes in deep subseafloor sedimentary metagenomes.</title>
        <authorList>
            <person name="Kawai M."/>
            <person name="Futagami T."/>
            <person name="Toyoda A."/>
            <person name="Takaki Y."/>
            <person name="Nishi S."/>
            <person name="Hori S."/>
            <person name="Arai W."/>
            <person name="Tsubouchi T."/>
            <person name="Morono Y."/>
            <person name="Uchiyama I."/>
            <person name="Ito T."/>
            <person name="Fujiyama A."/>
            <person name="Inagaki F."/>
            <person name="Takami H."/>
        </authorList>
    </citation>
    <scope>NUCLEOTIDE SEQUENCE</scope>
    <source>
        <strain evidence="1">Expedition CK06-06</strain>
    </source>
</reference>
<evidence type="ECO:0000313" key="1">
    <source>
        <dbReference type="EMBL" id="GAH73353.1"/>
    </source>
</evidence>
<dbReference type="EMBL" id="BARU01033955">
    <property type="protein sequence ID" value="GAH73353.1"/>
    <property type="molecule type" value="Genomic_DNA"/>
</dbReference>
<name>X1JU69_9ZZZZ</name>
<dbReference type="AlphaFoldDB" id="X1JU69"/>
<accession>X1JU69</accession>